<dbReference type="CDD" id="cd05936">
    <property type="entry name" value="FC-FACS_FadD_like"/>
    <property type="match status" value="1"/>
</dbReference>
<dbReference type="InterPro" id="IPR025110">
    <property type="entry name" value="AMP-bd_C"/>
</dbReference>
<dbReference type="PROSITE" id="PS00455">
    <property type="entry name" value="AMP_BINDING"/>
    <property type="match status" value="1"/>
</dbReference>
<dbReference type="PANTHER" id="PTHR43767:SF8">
    <property type="entry name" value="LONG-CHAIN-FATTY-ACID--COA LIGASE"/>
    <property type="match status" value="1"/>
</dbReference>
<comment type="caution">
    <text evidence="14">The sequence shown here is derived from an EMBL/GenBank/DDBJ whole genome shotgun (WGS) entry which is preliminary data.</text>
</comment>
<keyword evidence="7" id="KW-0460">Magnesium</keyword>
<keyword evidence="6" id="KW-0067">ATP-binding</keyword>
<dbReference type="PANTHER" id="PTHR43767">
    <property type="entry name" value="LONG-CHAIN-FATTY-ACID--COA LIGASE"/>
    <property type="match status" value="1"/>
</dbReference>
<dbReference type="AlphaFoldDB" id="A0A081FZL8"/>
<dbReference type="GO" id="GO:0004467">
    <property type="term" value="F:long-chain fatty acid-CoA ligase activity"/>
    <property type="evidence" value="ECO:0007669"/>
    <property type="project" value="UniProtKB-EC"/>
</dbReference>
<feature type="domain" description="AMP-binding enzyme C-terminal" evidence="13">
    <location>
        <begin position="466"/>
        <end position="540"/>
    </location>
</feature>
<keyword evidence="15" id="KW-1185">Reference proteome</keyword>
<comment type="subcellular location">
    <subcellularLocation>
        <location evidence="2">Membrane</location>
        <topology evidence="2">Peripheral membrane protein</topology>
    </subcellularLocation>
</comment>
<organism evidence="14 15">
    <name type="scientific">Marinobacterium lacunae</name>
    <dbReference type="NCBI Taxonomy" id="1232683"/>
    <lineage>
        <taxon>Bacteria</taxon>
        <taxon>Pseudomonadati</taxon>
        <taxon>Pseudomonadota</taxon>
        <taxon>Gammaproteobacteria</taxon>
        <taxon>Oceanospirillales</taxon>
        <taxon>Oceanospirillaceae</taxon>
        <taxon>Marinobacterium</taxon>
    </lineage>
</organism>
<proteinExistence type="predicted"/>
<dbReference type="EC" id="6.2.1.3" evidence="9"/>
<evidence type="ECO:0000259" key="12">
    <source>
        <dbReference type="Pfam" id="PF00501"/>
    </source>
</evidence>
<dbReference type="Gene3D" id="3.40.50.12780">
    <property type="entry name" value="N-terminal domain of ligase-like"/>
    <property type="match status" value="1"/>
</dbReference>
<dbReference type="GO" id="GO:0016020">
    <property type="term" value="C:membrane"/>
    <property type="evidence" value="ECO:0007669"/>
    <property type="project" value="UniProtKB-SubCell"/>
</dbReference>
<dbReference type="InterPro" id="IPR050237">
    <property type="entry name" value="ATP-dep_AMP-bd_enzyme"/>
</dbReference>
<reference evidence="14 15" key="1">
    <citation type="submission" date="2014-04" db="EMBL/GenBank/DDBJ databases">
        <title>Marinobacterium kochiensis sp. nov., isolated from sediment sample collected from Kochi backwaters in Kerala, India.</title>
        <authorList>
            <person name="Singh A."/>
            <person name="Pinnaka A.K."/>
        </authorList>
    </citation>
    <scope>NUCLEOTIDE SEQUENCE [LARGE SCALE GENOMIC DNA]</scope>
    <source>
        <strain evidence="14 15">AK27</strain>
    </source>
</reference>
<comment type="pathway">
    <text evidence="3">Lipid metabolism; fatty acid beta-oxidation.</text>
</comment>
<dbReference type="eggNOG" id="COG0318">
    <property type="taxonomic scope" value="Bacteria"/>
</dbReference>
<keyword evidence="4 14" id="KW-0436">Ligase</keyword>
<accession>A0A081FZL8</accession>
<feature type="domain" description="AMP-dependent synthetase/ligase" evidence="12">
    <location>
        <begin position="27"/>
        <end position="415"/>
    </location>
</feature>
<dbReference type="Gene3D" id="3.30.300.30">
    <property type="match status" value="1"/>
</dbReference>
<sequence>MDNPLLTGQSIPAELNPEGYRNIPEFFAASCQRYADKPAFTSFGRTLSYRELDHLSGAFACYLQRETDLKPGDRIAIQLPNLIQYPVVAFGALRAGLVIVNTNPLYTAAEMAHQFRDSGAKALVIHKSMAHKAQAILADTDIRHIVLTQAGDLHGFAKRHLINAAVKYVKKMEPPFSLPGAIGLRSALLKHIDRTPAPVERSPSDLAALQYTGGTTGVSKGAMLTHANLISNMQQAIRVIEAVGEDWSHTVIAPLPLYHIYAFTVSQVVLASGGHSVLIPDPRDINGFVKELKNWPATAFMGLNTLFIALCNNAAFRTLNFNKLKITLSGGMALTNAASKQWQSVTGCTICEAYGLTETSPAVAINPPHGIRVGTIGVPIPATETSIRGPDGQALPDGEAGELCIRGPQVMAGYWQRVEDTRASFTPDGFLKTGDIAVREPDGYLRIVDRSKDMIIVSGFNVYPNEIEDVVTSHPGVVECAAIGIPDPTCGEVVKLVVVRKDDQLDIDSIRSWCRERLTRYKVPKVIELADELPKTNVGKVMRRALKTGSPLTDRQEATHAVD</sequence>
<evidence type="ECO:0000256" key="9">
    <source>
        <dbReference type="ARBA" id="ARBA00026121"/>
    </source>
</evidence>
<evidence type="ECO:0000256" key="7">
    <source>
        <dbReference type="ARBA" id="ARBA00022842"/>
    </source>
</evidence>
<gene>
    <name evidence="14" type="ORF">ADIMK_1708</name>
</gene>
<evidence type="ECO:0000256" key="3">
    <source>
        <dbReference type="ARBA" id="ARBA00005005"/>
    </source>
</evidence>
<dbReference type="InterPro" id="IPR000873">
    <property type="entry name" value="AMP-dep_synth/lig_dom"/>
</dbReference>
<evidence type="ECO:0000256" key="10">
    <source>
        <dbReference type="ARBA" id="ARBA00039545"/>
    </source>
</evidence>
<dbReference type="Pfam" id="PF13193">
    <property type="entry name" value="AMP-binding_C"/>
    <property type="match status" value="1"/>
</dbReference>
<dbReference type="FunFam" id="3.30.300.30:FF:000006">
    <property type="entry name" value="Long-chain-fatty-acid--CoA ligase FadD"/>
    <property type="match status" value="1"/>
</dbReference>
<dbReference type="SUPFAM" id="SSF56801">
    <property type="entry name" value="Acetyl-CoA synthetase-like"/>
    <property type="match status" value="1"/>
</dbReference>
<evidence type="ECO:0000256" key="5">
    <source>
        <dbReference type="ARBA" id="ARBA00022741"/>
    </source>
</evidence>
<dbReference type="PATRIC" id="fig|1232683.4.peg.1682"/>
<dbReference type="EMBL" id="JMQN01000021">
    <property type="protein sequence ID" value="KEA63973.1"/>
    <property type="molecule type" value="Genomic_DNA"/>
</dbReference>
<dbReference type="InterPro" id="IPR042099">
    <property type="entry name" value="ANL_N_sf"/>
</dbReference>
<dbReference type="Pfam" id="PF00501">
    <property type="entry name" value="AMP-binding"/>
    <property type="match status" value="1"/>
</dbReference>
<dbReference type="STRING" id="1232683.ADIMK_1708"/>
<evidence type="ECO:0000256" key="6">
    <source>
        <dbReference type="ARBA" id="ARBA00022840"/>
    </source>
</evidence>
<evidence type="ECO:0000256" key="1">
    <source>
        <dbReference type="ARBA" id="ARBA00001946"/>
    </source>
</evidence>
<protein>
    <recommendedName>
        <fullName evidence="10">Long-chain-fatty-acid--CoA ligase</fullName>
        <ecNumber evidence="9">6.2.1.3</ecNumber>
    </recommendedName>
    <alternativeName>
        <fullName evidence="11">Long-chain acyl-CoA synthetase</fullName>
    </alternativeName>
</protein>
<evidence type="ECO:0000256" key="4">
    <source>
        <dbReference type="ARBA" id="ARBA00022598"/>
    </source>
</evidence>
<evidence type="ECO:0000313" key="14">
    <source>
        <dbReference type="EMBL" id="KEA63973.1"/>
    </source>
</evidence>
<comment type="cofactor">
    <cofactor evidence="1">
        <name>Mg(2+)</name>
        <dbReference type="ChEBI" id="CHEBI:18420"/>
    </cofactor>
</comment>
<evidence type="ECO:0000259" key="13">
    <source>
        <dbReference type="Pfam" id="PF13193"/>
    </source>
</evidence>
<keyword evidence="8" id="KW-0472">Membrane</keyword>
<evidence type="ECO:0000256" key="8">
    <source>
        <dbReference type="ARBA" id="ARBA00023136"/>
    </source>
</evidence>
<dbReference type="GO" id="GO:0005524">
    <property type="term" value="F:ATP binding"/>
    <property type="evidence" value="ECO:0007669"/>
    <property type="project" value="UniProtKB-KW"/>
</dbReference>
<dbReference type="InterPro" id="IPR020845">
    <property type="entry name" value="AMP-binding_CS"/>
</dbReference>
<evidence type="ECO:0000313" key="15">
    <source>
        <dbReference type="Proteomes" id="UP000028252"/>
    </source>
</evidence>
<dbReference type="InterPro" id="IPR045851">
    <property type="entry name" value="AMP-bd_C_sf"/>
</dbReference>
<evidence type="ECO:0000256" key="11">
    <source>
        <dbReference type="ARBA" id="ARBA00042773"/>
    </source>
</evidence>
<keyword evidence="5" id="KW-0547">Nucleotide-binding</keyword>
<dbReference type="Proteomes" id="UP000028252">
    <property type="component" value="Unassembled WGS sequence"/>
</dbReference>
<evidence type="ECO:0000256" key="2">
    <source>
        <dbReference type="ARBA" id="ARBA00004170"/>
    </source>
</evidence>
<name>A0A081FZL8_9GAMM</name>